<dbReference type="EMBL" id="CBXF010000077">
    <property type="protein sequence ID" value="CDL82201.1"/>
    <property type="molecule type" value="Genomic_DNA"/>
</dbReference>
<dbReference type="RefSeq" id="WP_156935878.1">
    <property type="nucleotide sequence ID" value="NZ_CAWLWS010000077.1"/>
</dbReference>
<dbReference type="PROSITE" id="PS00028">
    <property type="entry name" value="ZINC_FINGER_C2H2_1"/>
    <property type="match status" value="1"/>
</dbReference>
<name>W1IX53_9GAMM</name>
<dbReference type="Proteomes" id="UP000019202">
    <property type="component" value="Unassembled WGS sequence"/>
</dbReference>
<accession>W1IX53</accession>
<evidence type="ECO:0000313" key="3">
    <source>
        <dbReference type="EMBL" id="CDL82201.1"/>
    </source>
</evidence>
<keyword evidence="1" id="KW-0863">Zinc-finger</keyword>
<protein>
    <recommendedName>
        <fullName evidence="2">C2H2-type domain-containing protein</fullName>
    </recommendedName>
</protein>
<dbReference type="GO" id="GO:0008270">
    <property type="term" value="F:zinc ion binding"/>
    <property type="evidence" value="ECO:0007669"/>
    <property type="project" value="UniProtKB-KW"/>
</dbReference>
<dbReference type="AlphaFoldDB" id="W1IX53"/>
<comment type="caution">
    <text evidence="3">The sequence shown here is derived from an EMBL/GenBank/DDBJ whole genome shotgun (WGS) entry which is preliminary data.</text>
</comment>
<reference evidence="3" key="1">
    <citation type="submission" date="2013-11" db="EMBL/GenBank/DDBJ databases">
        <title>Draft genome sequence and annotation of the entomopathogenic bacteria, Xenorhabdus cabanillasi strain JM26 and Xenorhabdus szentirmai strain DSM 16338.</title>
        <authorList>
            <person name="Gualtieri M."/>
            <person name="Ogier J.C."/>
            <person name="Pages S."/>
            <person name="Givaudan A."/>
            <person name="Gaudriault S."/>
        </authorList>
    </citation>
    <scope>NUCLEOTIDE SEQUENCE [LARGE SCALE GENOMIC DNA]</scope>
    <source>
        <strain evidence="3">DSM 16338</strain>
    </source>
</reference>
<evidence type="ECO:0000256" key="1">
    <source>
        <dbReference type="PROSITE-ProRule" id="PRU00042"/>
    </source>
</evidence>
<gene>
    <name evidence="3" type="ORF">XSR1_20033</name>
</gene>
<proteinExistence type="predicted"/>
<evidence type="ECO:0000259" key="2">
    <source>
        <dbReference type="PROSITE" id="PS50157"/>
    </source>
</evidence>
<keyword evidence="1" id="KW-0862">Zinc</keyword>
<keyword evidence="1" id="KW-0479">Metal-binding</keyword>
<dbReference type="PROSITE" id="PS50157">
    <property type="entry name" value="ZINC_FINGER_C2H2_2"/>
    <property type="match status" value="1"/>
</dbReference>
<evidence type="ECO:0000313" key="4">
    <source>
        <dbReference type="Proteomes" id="UP000019202"/>
    </source>
</evidence>
<dbReference type="STRING" id="1427518.XSR1_20033"/>
<dbReference type="InterPro" id="IPR013087">
    <property type="entry name" value="Znf_C2H2_type"/>
</dbReference>
<keyword evidence="4" id="KW-1185">Reference proteome</keyword>
<sequence>MVNCSVCNEEFEDEAELEQHTKEKHRKKKIMCIKSAVKSLNNRVS</sequence>
<feature type="domain" description="C2H2-type" evidence="2">
    <location>
        <begin position="2"/>
        <end position="30"/>
    </location>
</feature>
<organism evidence="3 4">
    <name type="scientific">Xenorhabdus szentirmaii DSM 16338</name>
    <dbReference type="NCBI Taxonomy" id="1427518"/>
    <lineage>
        <taxon>Bacteria</taxon>
        <taxon>Pseudomonadati</taxon>
        <taxon>Pseudomonadota</taxon>
        <taxon>Gammaproteobacteria</taxon>
        <taxon>Enterobacterales</taxon>
        <taxon>Morganellaceae</taxon>
        <taxon>Xenorhabdus</taxon>
    </lineage>
</organism>